<dbReference type="RefSeq" id="XP_027081030.1">
    <property type="nucleotide sequence ID" value="XM_027225229.1"/>
</dbReference>
<evidence type="ECO:0000313" key="3">
    <source>
        <dbReference type="RefSeq" id="XP_027081030.1"/>
    </source>
</evidence>
<dbReference type="RefSeq" id="XP_027081029.1">
    <property type="nucleotide sequence ID" value="XM_027225228.1"/>
</dbReference>
<sequence>MRARLERQRGVHISDPAHFGGNLNFTRAADKQRYATCCERRITPYRYRNAATLDLLNIRVDFDRLIRAIGWRPYTYIVDRPAFVELVREFYAIFEFDLPTGYTVSTPNVIRFRLMGQEFHHSITDFNLALGFIDQAYVESREYTESAYDYVQPFFSHYRHIWEEMSMDRNNYDPRLSKGSYLKDPASRYIHRFLAYSFSGRRDSSGILSKSKFFFIWCMHNNIKVNLGCWLTSQFKSILPKKKRPLILGSYTTHLAVNLHVLDLSNHDLHVACQMEPLDILYLEKIGLVREGNDGWEVGASRRPPLGHLLPAPPLMAVIPAPLLPLRLLPPQGLTTGSNSGTRLRDWRLE</sequence>
<organism evidence="1 3">
    <name type="scientific">Coffea arabica</name>
    <name type="common">Arabian coffee</name>
    <dbReference type="NCBI Taxonomy" id="13443"/>
    <lineage>
        <taxon>Eukaryota</taxon>
        <taxon>Viridiplantae</taxon>
        <taxon>Streptophyta</taxon>
        <taxon>Embryophyta</taxon>
        <taxon>Tracheophyta</taxon>
        <taxon>Spermatophyta</taxon>
        <taxon>Magnoliopsida</taxon>
        <taxon>eudicotyledons</taxon>
        <taxon>Gunneridae</taxon>
        <taxon>Pentapetalae</taxon>
        <taxon>asterids</taxon>
        <taxon>lamiids</taxon>
        <taxon>Gentianales</taxon>
        <taxon>Rubiaceae</taxon>
        <taxon>Ixoroideae</taxon>
        <taxon>Gardenieae complex</taxon>
        <taxon>Bertiereae - Coffeeae clade</taxon>
        <taxon>Coffeeae</taxon>
        <taxon>Coffea</taxon>
    </lineage>
</organism>
<proteinExistence type="predicted"/>
<protein>
    <submittedName>
        <fullName evidence="2 3">Uncharacterized protein LOC113703750</fullName>
    </submittedName>
</protein>
<reference evidence="2 3" key="2">
    <citation type="submission" date="2025-04" db="UniProtKB">
        <authorList>
            <consortium name="RefSeq"/>
        </authorList>
    </citation>
    <scope>IDENTIFICATION</scope>
    <source>
        <tissue evidence="2 3">Leaves</tissue>
    </source>
</reference>
<name>A0A6P6TSA7_COFAR</name>
<evidence type="ECO:0000313" key="2">
    <source>
        <dbReference type="RefSeq" id="XP_027081029.1"/>
    </source>
</evidence>
<reference evidence="1" key="1">
    <citation type="journal article" date="2025" name="Foods">
        <title>Unveiling the Microbial Signatures of Arabica Coffee Cherries: Insights into Ripeness Specific Diversity, Functional Traits, and Implications for Quality and Safety.</title>
        <authorList>
            <consortium name="RefSeq"/>
            <person name="Tenea G.N."/>
            <person name="Cifuentes V."/>
            <person name="Reyes P."/>
            <person name="Cevallos-Vallejos M."/>
        </authorList>
    </citation>
    <scope>NUCLEOTIDE SEQUENCE [LARGE SCALE GENOMIC DNA]</scope>
</reference>
<dbReference type="OrthoDB" id="913124at2759"/>
<dbReference type="AlphaFoldDB" id="A0A6P6TSA7"/>
<keyword evidence="1" id="KW-1185">Reference proteome</keyword>
<gene>
    <name evidence="2 3" type="primary">LOC113703750</name>
</gene>
<dbReference type="GeneID" id="113703750"/>
<dbReference type="Proteomes" id="UP001652660">
    <property type="component" value="Chromosome 8e"/>
</dbReference>
<evidence type="ECO:0000313" key="1">
    <source>
        <dbReference type="Proteomes" id="UP001652660"/>
    </source>
</evidence>
<accession>A0A6P6TSA7</accession>